<evidence type="ECO:0000313" key="1">
    <source>
        <dbReference type="EMBL" id="OAP87166.1"/>
    </source>
</evidence>
<comment type="caution">
    <text evidence="1">The sequence shown here is derived from an EMBL/GenBank/DDBJ whole genome shotgun (WGS) entry which is preliminary data.</text>
</comment>
<dbReference type="AlphaFoldDB" id="A0A179B638"/>
<sequence length="105" mass="11856">MKANNIQDSQIADDPPLPTFWGEICNFFTGLPDRWSQDTGLAHMDRPAERHKNITEEEGLPTLRGFMRSFFVNPSDDDYGSDKNVLGLGWPFSTDINGFSKSDDD</sequence>
<reference evidence="1 2" key="1">
    <citation type="submission" date="2016-04" db="EMBL/GenBank/DDBJ databases">
        <title>Acidithiobacillus ferrooxidans genome sequencing and assembly.</title>
        <authorList>
            <person name="Zhou Z."/>
        </authorList>
    </citation>
    <scope>NUCLEOTIDE SEQUENCE [LARGE SCALE GENOMIC DNA]</scope>
    <source>
        <strain evidence="1 2">BY0502</strain>
    </source>
</reference>
<dbReference type="EMBL" id="LVXZ01000295">
    <property type="protein sequence ID" value="OAP87166.1"/>
    <property type="molecule type" value="Genomic_DNA"/>
</dbReference>
<accession>A0A179B638</accession>
<protein>
    <submittedName>
        <fullName evidence="1">Uncharacterized protein</fullName>
    </submittedName>
</protein>
<organism evidence="1 2">
    <name type="scientific">Acidithiobacillus ferrooxidans</name>
    <name type="common">Thiobacillus ferrooxidans</name>
    <dbReference type="NCBI Taxonomy" id="920"/>
    <lineage>
        <taxon>Bacteria</taxon>
        <taxon>Pseudomonadati</taxon>
        <taxon>Pseudomonadota</taxon>
        <taxon>Acidithiobacillia</taxon>
        <taxon>Acidithiobacillales</taxon>
        <taxon>Acidithiobacillaceae</taxon>
        <taxon>Acidithiobacillus</taxon>
    </lineage>
</organism>
<proteinExistence type="predicted"/>
<gene>
    <name evidence="1" type="ORF">A4H96_15580</name>
</gene>
<evidence type="ECO:0000313" key="2">
    <source>
        <dbReference type="Proteomes" id="UP000078302"/>
    </source>
</evidence>
<keyword evidence="2" id="KW-1185">Reference proteome</keyword>
<dbReference type="RefSeq" id="WP_064220415.1">
    <property type="nucleotide sequence ID" value="NZ_LVXZ01000295.1"/>
</dbReference>
<name>A0A179B638_ACIFR</name>
<dbReference type="Proteomes" id="UP000078302">
    <property type="component" value="Unassembled WGS sequence"/>
</dbReference>